<dbReference type="InterPro" id="IPR052178">
    <property type="entry name" value="Sec_Metab_Biosynth_SDR"/>
</dbReference>
<proteinExistence type="inferred from homology"/>
<dbReference type="PANTHER" id="PTHR43618:SF8">
    <property type="entry name" value="7ALPHA-HYDROXYSTEROID DEHYDROGENASE"/>
    <property type="match status" value="1"/>
</dbReference>
<dbReference type="NCBIfam" id="NF006070">
    <property type="entry name" value="PRK08213.1"/>
    <property type="match status" value="1"/>
</dbReference>
<dbReference type="OrthoDB" id="9803333at2"/>
<dbReference type="GO" id="GO:0016616">
    <property type="term" value="F:oxidoreductase activity, acting on the CH-OH group of donors, NAD or NADP as acceptor"/>
    <property type="evidence" value="ECO:0007669"/>
    <property type="project" value="UniProtKB-ARBA"/>
</dbReference>
<keyword evidence="3" id="KW-0560">Oxidoreductase</keyword>
<comment type="caution">
    <text evidence="4">The sequence shown here is derived from an EMBL/GenBank/DDBJ whole genome shotgun (WGS) entry which is preliminary data.</text>
</comment>
<reference evidence="4 5" key="1">
    <citation type="journal article" date="2005" name="Int. J. Syst. Evol. Microbiol.">
        <title>Bacillus litoralis sp. nov., isolated from a tidal flat of the Yellow Sea in Korea.</title>
        <authorList>
            <person name="Yoon J.H."/>
            <person name="Oh T.K."/>
        </authorList>
    </citation>
    <scope>NUCLEOTIDE SEQUENCE [LARGE SCALE GENOMIC DNA]</scope>
    <source>
        <strain evidence="4 5">SW-211</strain>
    </source>
</reference>
<evidence type="ECO:0000313" key="4">
    <source>
        <dbReference type="EMBL" id="TXC91479.1"/>
    </source>
</evidence>
<dbReference type="Proteomes" id="UP000321363">
    <property type="component" value="Unassembled WGS sequence"/>
</dbReference>
<evidence type="ECO:0000256" key="3">
    <source>
        <dbReference type="ARBA" id="ARBA00023002"/>
    </source>
</evidence>
<dbReference type="EMBL" id="VOQF01000004">
    <property type="protein sequence ID" value="TXC91479.1"/>
    <property type="molecule type" value="Genomic_DNA"/>
</dbReference>
<evidence type="ECO:0000256" key="2">
    <source>
        <dbReference type="ARBA" id="ARBA00022857"/>
    </source>
</evidence>
<dbReference type="GO" id="GO:0005975">
    <property type="term" value="P:carbohydrate metabolic process"/>
    <property type="evidence" value="ECO:0007669"/>
    <property type="project" value="UniProtKB-ARBA"/>
</dbReference>
<dbReference type="RefSeq" id="WP_146947154.1">
    <property type="nucleotide sequence ID" value="NZ_VOQF01000004.1"/>
</dbReference>
<dbReference type="Gene3D" id="3.40.50.720">
    <property type="entry name" value="NAD(P)-binding Rossmann-like Domain"/>
    <property type="match status" value="1"/>
</dbReference>
<dbReference type="PRINTS" id="PR00081">
    <property type="entry name" value="GDHRDH"/>
</dbReference>
<dbReference type="SUPFAM" id="SSF51735">
    <property type="entry name" value="NAD(P)-binding Rossmann-fold domains"/>
    <property type="match status" value="1"/>
</dbReference>
<dbReference type="InterPro" id="IPR036291">
    <property type="entry name" value="NAD(P)-bd_dom_sf"/>
</dbReference>
<accession>A0A5C6W1A1</accession>
<organism evidence="4 5">
    <name type="scientific">Metabacillus litoralis</name>
    <dbReference type="NCBI Taxonomy" id="152268"/>
    <lineage>
        <taxon>Bacteria</taxon>
        <taxon>Bacillati</taxon>
        <taxon>Bacillota</taxon>
        <taxon>Bacilli</taxon>
        <taxon>Bacillales</taxon>
        <taxon>Bacillaceae</taxon>
        <taxon>Metabacillus</taxon>
    </lineage>
</organism>
<evidence type="ECO:0000313" key="5">
    <source>
        <dbReference type="Proteomes" id="UP000321363"/>
    </source>
</evidence>
<keyword evidence="5" id="KW-1185">Reference proteome</keyword>
<comment type="similarity">
    <text evidence="1">Belongs to the short-chain dehydrogenases/reductases (SDR) family.</text>
</comment>
<dbReference type="PANTHER" id="PTHR43618">
    <property type="entry name" value="7-ALPHA-HYDROXYSTEROID DEHYDROGENASE"/>
    <property type="match status" value="1"/>
</dbReference>
<dbReference type="PROSITE" id="PS00061">
    <property type="entry name" value="ADH_SHORT"/>
    <property type="match status" value="1"/>
</dbReference>
<protein>
    <submittedName>
        <fullName evidence="4">SDR family oxidoreductase</fullName>
    </submittedName>
</protein>
<keyword evidence="2" id="KW-0521">NADP</keyword>
<name>A0A5C6W1A1_9BACI</name>
<gene>
    <name evidence="4" type="ORF">FS935_07505</name>
</gene>
<dbReference type="PRINTS" id="PR00080">
    <property type="entry name" value="SDRFAMILY"/>
</dbReference>
<dbReference type="FunFam" id="3.40.50.720:FF:000240">
    <property type="entry name" value="SDR family oxidoreductase"/>
    <property type="match status" value="1"/>
</dbReference>
<dbReference type="NCBIfam" id="NF005559">
    <property type="entry name" value="PRK07231.1"/>
    <property type="match status" value="1"/>
</dbReference>
<dbReference type="AlphaFoldDB" id="A0A5C6W1A1"/>
<dbReference type="Pfam" id="PF13561">
    <property type="entry name" value="adh_short_C2"/>
    <property type="match status" value="1"/>
</dbReference>
<dbReference type="InterPro" id="IPR002347">
    <property type="entry name" value="SDR_fam"/>
</dbReference>
<sequence length="258" mass="27390">MHIKDLFDLTGKTAIVTGGGRGLGEQIAEGLAEAGANIVLCSRKKEACDVVASRLSESGVGEAIGLKCDVTSQEDIKNVVEETINKFGRIDILVNNSGATWGSPAVDMPIAAWEKVMNVNVTGTFLMSQEVGKHMINQGSGKIINISSIAGLGGTDPMFMDTIGYNTSKGAVITFTKDLAAKWGRYNINVNSIAPGFFPTKMSKAIIENGNDYFMNRTPLKRYGSNQDLKGAAVFLATAASDYITGDVLVVDGGMHIM</sequence>
<dbReference type="InterPro" id="IPR020904">
    <property type="entry name" value="Sc_DH/Rdtase_CS"/>
</dbReference>
<evidence type="ECO:0000256" key="1">
    <source>
        <dbReference type="ARBA" id="ARBA00006484"/>
    </source>
</evidence>